<feature type="transmembrane region" description="Helical" evidence="4">
    <location>
        <begin position="368"/>
        <end position="387"/>
    </location>
</feature>
<feature type="transmembrane region" description="Helical" evidence="4">
    <location>
        <begin position="272"/>
        <end position="292"/>
    </location>
</feature>
<organism evidence="6 7">
    <name type="scientific">Marinobacterium lacunae</name>
    <dbReference type="NCBI Taxonomy" id="1232683"/>
    <lineage>
        <taxon>Bacteria</taxon>
        <taxon>Pseudomonadati</taxon>
        <taxon>Pseudomonadota</taxon>
        <taxon>Gammaproteobacteria</taxon>
        <taxon>Oceanospirillales</taxon>
        <taxon>Oceanospirillaceae</taxon>
        <taxon>Marinobacterium</taxon>
    </lineage>
</organism>
<dbReference type="PATRIC" id="fig|1232683.4.peg.4133"/>
<feature type="transmembrane region" description="Helical" evidence="4">
    <location>
        <begin position="12"/>
        <end position="31"/>
    </location>
</feature>
<keyword evidence="6" id="KW-0808">Transferase</keyword>
<dbReference type="Pfam" id="PF00501">
    <property type="entry name" value="AMP-binding"/>
    <property type="match status" value="1"/>
</dbReference>
<dbReference type="STRING" id="1232683.ADIMK_4201"/>
<proteinExistence type="predicted"/>
<feature type="transmembrane region" description="Helical" evidence="4">
    <location>
        <begin position="299"/>
        <end position="319"/>
    </location>
</feature>
<keyword evidence="7" id="KW-1185">Reference proteome</keyword>
<feature type="transmembrane region" description="Helical" evidence="4">
    <location>
        <begin position="236"/>
        <end position="260"/>
    </location>
</feature>
<feature type="transmembrane region" description="Helical" evidence="4">
    <location>
        <begin position="325"/>
        <end position="348"/>
    </location>
</feature>
<dbReference type="eggNOG" id="COG2814">
    <property type="taxonomic scope" value="Bacteria"/>
</dbReference>
<evidence type="ECO:0000256" key="3">
    <source>
        <dbReference type="ARBA" id="ARBA00023136"/>
    </source>
</evidence>
<keyword evidence="6" id="KW-0436">Ligase</keyword>
<dbReference type="SUPFAM" id="SSF56801">
    <property type="entry name" value="Acetyl-CoA synthetase-like"/>
    <property type="match status" value="1"/>
</dbReference>
<evidence type="ECO:0000256" key="4">
    <source>
        <dbReference type="SAM" id="Phobius"/>
    </source>
</evidence>
<evidence type="ECO:0000256" key="2">
    <source>
        <dbReference type="ARBA" id="ARBA00022989"/>
    </source>
</evidence>
<dbReference type="eggNOG" id="COG0318">
    <property type="taxonomic scope" value="Bacteria"/>
</dbReference>
<dbReference type="OrthoDB" id="9803968at2"/>
<dbReference type="SUPFAM" id="SSF103473">
    <property type="entry name" value="MFS general substrate transporter"/>
    <property type="match status" value="1"/>
</dbReference>
<feature type="transmembrane region" description="Helical" evidence="4">
    <location>
        <begin position="78"/>
        <end position="98"/>
    </location>
</feature>
<dbReference type="EC" id="6.2.1.20" evidence="6"/>
<dbReference type="InterPro" id="IPR000873">
    <property type="entry name" value="AMP-dep_synth/lig_dom"/>
</dbReference>
<dbReference type="PROSITE" id="PS00455">
    <property type="entry name" value="AMP_BINDING"/>
    <property type="match status" value="1"/>
</dbReference>
<evidence type="ECO:0000313" key="6">
    <source>
        <dbReference type="EMBL" id="KEA61744.1"/>
    </source>
</evidence>
<feature type="transmembrane region" description="Helical" evidence="4">
    <location>
        <begin position="43"/>
        <end position="66"/>
    </location>
</feature>
<dbReference type="PANTHER" id="PTHR43767:SF1">
    <property type="entry name" value="NONRIBOSOMAL PEPTIDE SYNTHASE PES1 (EUROFUNG)-RELATED"/>
    <property type="match status" value="1"/>
</dbReference>
<dbReference type="SUPFAM" id="SSF69593">
    <property type="entry name" value="Glycerol-3-phosphate (1)-acyltransferase"/>
    <property type="match status" value="1"/>
</dbReference>
<feature type="transmembrane region" description="Helical" evidence="4">
    <location>
        <begin position="393"/>
        <end position="411"/>
    </location>
</feature>
<dbReference type="InterPro" id="IPR045851">
    <property type="entry name" value="AMP-bd_C_sf"/>
</dbReference>
<dbReference type="CDD" id="cd06173">
    <property type="entry name" value="MFS_MefA_like"/>
    <property type="match status" value="1"/>
</dbReference>
<dbReference type="Pfam" id="PF01553">
    <property type="entry name" value="Acyltransferase"/>
    <property type="match status" value="1"/>
</dbReference>
<dbReference type="Gene3D" id="3.40.50.12780">
    <property type="entry name" value="N-terminal domain of ligase-like"/>
    <property type="match status" value="1"/>
</dbReference>
<dbReference type="Gene3D" id="3.30.300.30">
    <property type="match status" value="1"/>
</dbReference>
<feature type="transmembrane region" description="Helical" evidence="4">
    <location>
        <begin position="141"/>
        <end position="162"/>
    </location>
</feature>
<dbReference type="InterPro" id="IPR011701">
    <property type="entry name" value="MFS"/>
</dbReference>
<dbReference type="RefSeq" id="WP_036192471.1">
    <property type="nucleotide sequence ID" value="NZ_JMQN01000063.1"/>
</dbReference>
<dbReference type="EMBL" id="JMQN01000063">
    <property type="protein sequence ID" value="KEA61744.1"/>
    <property type="molecule type" value="Genomic_DNA"/>
</dbReference>
<keyword evidence="2 4" id="KW-1133">Transmembrane helix</keyword>
<reference evidence="6 7" key="1">
    <citation type="submission" date="2014-04" db="EMBL/GenBank/DDBJ databases">
        <title>Marinobacterium kochiensis sp. nov., isolated from sediment sample collected from Kochi backwaters in Kerala, India.</title>
        <authorList>
            <person name="Singh A."/>
            <person name="Pinnaka A.K."/>
        </authorList>
    </citation>
    <scope>NUCLEOTIDE SEQUENCE [LARGE SCALE GENOMIC DNA]</scope>
    <source>
        <strain evidence="6 7">AK27</strain>
    </source>
</reference>
<evidence type="ECO:0000313" key="7">
    <source>
        <dbReference type="Proteomes" id="UP000028252"/>
    </source>
</evidence>
<dbReference type="InterPro" id="IPR050237">
    <property type="entry name" value="ATP-dep_AMP-bd_enzyme"/>
</dbReference>
<dbReference type="GO" id="GO:0022857">
    <property type="term" value="F:transmembrane transporter activity"/>
    <property type="evidence" value="ECO:0007669"/>
    <property type="project" value="InterPro"/>
</dbReference>
<dbReference type="PANTHER" id="PTHR43767">
    <property type="entry name" value="LONG-CHAIN-FATTY-ACID--COA LIGASE"/>
    <property type="match status" value="1"/>
</dbReference>
<dbReference type="CDD" id="cd07989">
    <property type="entry name" value="LPLAT_AGPAT-like"/>
    <property type="match status" value="1"/>
</dbReference>
<keyword evidence="1 4" id="KW-0812">Transmembrane</keyword>
<dbReference type="InterPro" id="IPR020845">
    <property type="entry name" value="AMP-binding_CS"/>
</dbReference>
<name>A0A081FT89_9GAMM</name>
<protein>
    <submittedName>
        <fullName evidence="6">Putative 2-acylglycerophosphoethanolamine acyltransferase</fullName>
        <ecNumber evidence="6">6.2.1.20</ecNumber>
    </submittedName>
</protein>
<evidence type="ECO:0000259" key="5">
    <source>
        <dbReference type="SMART" id="SM00563"/>
    </source>
</evidence>
<keyword evidence="6" id="KW-0012">Acyltransferase</keyword>
<dbReference type="InterPro" id="IPR025110">
    <property type="entry name" value="AMP-bd_C"/>
</dbReference>
<feature type="domain" description="Phospholipid/glycerol acyltransferase" evidence="5">
    <location>
        <begin position="446"/>
        <end position="558"/>
    </location>
</feature>
<comment type="caution">
    <text evidence="6">The sequence shown here is derived from an EMBL/GenBank/DDBJ whole genome shotgun (WGS) entry which is preliminary data.</text>
</comment>
<evidence type="ECO:0000256" key="1">
    <source>
        <dbReference type="ARBA" id="ARBA00022692"/>
    </source>
</evidence>
<keyword evidence="3 4" id="KW-0472">Membrane</keyword>
<dbReference type="GO" id="GO:0008922">
    <property type="term" value="F:long-chain fatty acid [acyl-carrier-protein] ligase activity"/>
    <property type="evidence" value="ECO:0007669"/>
    <property type="project" value="UniProtKB-EC"/>
</dbReference>
<feature type="transmembrane region" description="Helical" evidence="4">
    <location>
        <begin position="174"/>
        <end position="201"/>
    </location>
</feature>
<dbReference type="InterPro" id="IPR036259">
    <property type="entry name" value="MFS_trans_sf"/>
</dbReference>
<dbReference type="eggNOG" id="COG0204">
    <property type="taxonomic scope" value="Bacteria"/>
</dbReference>
<dbReference type="InterPro" id="IPR042099">
    <property type="entry name" value="ANL_N_sf"/>
</dbReference>
<dbReference type="Gene3D" id="1.20.1250.20">
    <property type="entry name" value="MFS general substrate transporter like domains"/>
    <property type="match status" value="1"/>
</dbReference>
<sequence length="1150" mass="124724">MNKLSAMKGFLPYIVVVFLNAFVDLGHKIVIQNTIFKTWDGETQVMLTAIINGLILLPFILLFTPAGFLSDRFPKQKVLRYGALAAVAGTVLITWSYFNGWFEVAFGLTLLLSIQSAFYSPAKYGYIRELVGDEHLAEGNAWVQAVTIVSILAGTFIFSALFEHFYLPTFDSANAIIAGIAPLGFALVGLSLVEWLVAGCLPAKRAGDERKSLVLGAYVSGRYLRRNMRAIHSSRAIWLSIVGLSLFWAISQVVLAAFPAYAKATLGETNTVVIQGLLAATGVGIVLGSVIAGRLSRHYLELGLIPVGAIGISAALLVLPSLASVTAIGLLFLLLGVCGGFFIVPLNALIQYSARPSRLGTVLAGNNWVQNICMIGFLALAVLFSLAGFDSEGLLYLLAFTAIGGALYTIYQLPQSLVRIVIGALMKRVYRVNVIGFEHLPKEGGVLLLGNHISWVDWAMVQIACPREIRFVMARNYYDTWYLKPFLKAFGAIPISSGSSREALASVNESLKKGEVVCLFPEGGISRTGQLGEFKSGYERTVEGVEKGAIVPFYLRGLWGSRLSRSHSEKLRENTSGGSKRNVIVAFGEPLPLDTKADQLKQKVSELSITAWEGYTAQLETLPLAWLKQAKSDLRAISLIDSSGGEYSNARVIAGTTAIAQAMRKISPRKREQQVALVLPASAGGVMANLAVMLNGQTAVNLNFTAGVEAVQAAIAAGEIKTVYTSSRFARKLTGKGIDLDRMLAGTRVVYLEELKERMSRPRLLRHLLAAIVLPASWLYRLNGKPVDLDSPAQILFSSGSEGTPKGVVLTHRNLMGNIKQISDVLNTRDDDVMMATLPLFHSFGLTVNSLLPMVEGIPAVCHPDPTDALNVAKAIYQYHGTILCGTATFLRLYTRNRKVQPMMLDSLRVVVAGAEKLTADVREGFELKFKKTIYEGYGATETAPVASVNIPDAIDPTTWKVQQGQKQGTVGLPLPGSCFRIVDPNSYETLAAGEDGLILISGGQVMLGYLKNEEKTSDAIIELDGRRWYKTGDKGHVDEDGFLTIVDRYSRFAKIGGEMISLGAVEAAVREVVDNEEIEFAATNVKDDKKGERVVLLITPGADPETLRQRLIDRGINPLMIPSEIIEVEALPKLGSGKIDFAGLKRLAA</sequence>
<dbReference type="Pfam" id="PF07690">
    <property type="entry name" value="MFS_1"/>
    <property type="match status" value="1"/>
</dbReference>
<dbReference type="InterPro" id="IPR002123">
    <property type="entry name" value="Plipid/glycerol_acylTrfase"/>
</dbReference>
<dbReference type="NCBIfam" id="NF006386">
    <property type="entry name" value="PRK08633.1"/>
    <property type="match status" value="1"/>
</dbReference>
<gene>
    <name evidence="6" type="ORF">ADIMK_4201</name>
</gene>
<accession>A0A081FT89</accession>
<dbReference type="Proteomes" id="UP000028252">
    <property type="component" value="Unassembled WGS sequence"/>
</dbReference>
<dbReference type="GO" id="GO:0016746">
    <property type="term" value="F:acyltransferase activity"/>
    <property type="evidence" value="ECO:0007669"/>
    <property type="project" value="UniProtKB-KW"/>
</dbReference>
<dbReference type="Pfam" id="PF13193">
    <property type="entry name" value="AMP-binding_C"/>
    <property type="match status" value="1"/>
</dbReference>
<dbReference type="SMART" id="SM00563">
    <property type="entry name" value="PlsC"/>
    <property type="match status" value="1"/>
</dbReference>
<dbReference type="AlphaFoldDB" id="A0A081FT89"/>